<dbReference type="PANTHER" id="PTHR32166:SF123">
    <property type="entry name" value="BED-TYPE DOMAIN-CONTAINING PROTEIN"/>
    <property type="match status" value="1"/>
</dbReference>
<name>A0A388LF18_CHABU</name>
<sequence length="830" mass="93580">MARSDDIDGHRDGLLYSSGGTMTGGVGTSGAGGSGGAKFNRLSERDMAKLRRGNLVWSFVTAGQYVEDQSKMHGDRKLCCNLCGHLFQGGASKAARHFMQSKYCKAGGMRVLAELWNGTDYTFVPSTPQRVQRWMADEGIQETRAPAGGQRQQMDDGERDEIQDALDEEEGREGEEVVMTSRGIGRAGPAPRALRPELERARREKRPVGEADVEVRDMGKEKRAQQTTIDEMYDKEKLAEFIDAWLQWIYVKGLPFNAFRGPEFVRVRQAAERVPRTIQFRFPSYRVTTGAGIPSQRAKVATIVSEVRAAFQHTGATILSDGRKSRSGKPLVNFLVGGANGALLYATVARDGLVRDTADIVYRRWWAIILSFPAKDVIGFCTDSASNYTAAARRFATDPDPDIRRITWLPCSTHVCNLMLSDIGTRVGWVKDTIIRARALVQFIKSHDAAHALFRKVSPLVQLVEPVETRFASVFLMLMCLKGRRDALESMLHGDAWVRIPWERRLVSQAQWVQQQIRDKEFGRCVDYAILVMAPVHQLLRRMDRGGMMMSVVYEWSQHVLRLMRRVDVPADMIEPCVCEVAIRNLHMLEPTHAVAHLLNPRRRSLTYYESLQTTADDARVVEECDRFLLAQTGGDLVGRLYRTVRDQMRHFHSRRGDWGDRSLSDAEADDCRGDRETKRCVAWWFDNGRAHPDLRTIAVHVMHLWTSASPAERNWAQHDRINTTRRVKLGFAKLAQLVEIATNLKLASCARQGGRYVLPWVMGTGREGTVAEDEDEEGDVEPEVWGARPAGSVPDQDIQQQIVALHDSRPSRAHSVQDVFGKRVMELRP</sequence>
<feature type="region of interest" description="Disordered" evidence="1">
    <location>
        <begin position="200"/>
        <end position="222"/>
    </location>
</feature>
<organism evidence="3 4">
    <name type="scientific">Chara braunii</name>
    <name type="common">Braun's stonewort</name>
    <dbReference type="NCBI Taxonomy" id="69332"/>
    <lineage>
        <taxon>Eukaryota</taxon>
        <taxon>Viridiplantae</taxon>
        <taxon>Streptophyta</taxon>
        <taxon>Charophyceae</taxon>
        <taxon>Charales</taxon>
        <taxon>Characeae</taxon>
        <taxon>Chara</taxon>
    </lineage>
</organism>
<dbReference type="PANTHER" id="PTHR32166">
    <property type="entry name" value="OSJNBA0013A04.12 PROTEIN"/>
    <property type="match status" value="1"/>
</dbReference>
<dbReference type="Gramene" id="GBG80910">
    <property type="protein sequence ID" value="GBG80910"/>
    <property type="gene ID" value="CBR_g31466"/>
</dbReference>
<evidence type="ECO:0000256" key="1">
    <source>
        <dbReference type="SAM" id="MobiDB-lite"/>
    </source>
</evidence>
<evidence type="ECO:0000313" key="3">
    <source>
        <dbReference type="EMBL" id="GBG80910.1"/>
    </source>
</evidence>
<dbReference type="InterPro" id="IPR012337">
    <property type="entry name" value="RNaseH-like_sf"/>
</dbReference>
<dbReference type="SUPFAM" id="SSF53098">
    <property type="entry name" value="Ribonuclease H-like"/>
    <property type="match status" value="1"/>
</dbReference>
<proteinExistence type="predicted"/>
<accession>A0A388LF18</accession>
<comment type="caution">
    <text evidence="3">The sequence shown here is derived from an EMBL/GenBank/DDBJ whole genome shotgun (WGS) entry which is preliminary data.</text>
</comment>
<dbReference type="AlphaFoldDB" id="A0A388LF18"/>
<protein>
    <recommendedName>
        <fullName evidence="2">DUF659 domain-containing protein</fullName>
    </recommendedName>
</protein>
<evidence type="ECO:0000313" key="4">
    <source>
        <dbReference type="Proteomes" id="UP000265515"/>
    </source>
</evidence>
<dbReference type="Proteomes" id="UP000265515">
    <property type="component" value="Unassembled WGS sequence"/>
</dbReference>
<gene>
    <name evidence="3" type="ORF">CBR_g31466</name>
</gene>
<reference evidence="3 4" key="1">
    <citation type="journal article" date="2018" name="Cell">
        <title>The Chara Genome: Secondary Complexity and Implications for Plant Terrestrialization.</title>
        <authorList>
            <person name="Nishiyama T."/>
            <person name="Sakayama H."/>
            <person name="Vries J.D."/>
            <person name="Buschmann H."/>
            <person name="Saint-Marcoux D."/>
            <person name="Ullrich K.K."/>
            <person name="Haas F.B."/>
            <person name="Vanderstraeten L."/>
            <person name="Becker D."/>
            <person name="Lang D."/>
            <person name="Vosolsobe S."/>
            <person name="Rombauts S."/>
            <person name="Wilhelmsson P.K.I."/>
            <person name="Janitza P."/>
            <person name="Kern R."/>
            <person name="Heyl A."/>
            <person name="Rumpler F."/>
            <person name="Villalobos L.I.A.C."/>
            <person name="Clay J.M."/>
            <person name="Skokan R."/>
            <person name="Toyoda A."/>
            <person name="Suzuki Y."/>
            <person name="Kagoshima H."/>
            <person name="Schijlen E."/>
            <person name="Tajeshwar N."/>
            <person name="Catarino B."/>
            <person name="Hetherington A.J."/>
            <person name="Saltykova A."/>
            <person name="Bonnot C."/>
            <person name="Breuninger H."/>
            <person name="Symeonidi A."/>
            <person name="Radhakrishnan G.V."/>
            <person name="Van Nieuwerburgh F."/>
            <person name="Deforce D."/>
            <person name="Chang C."/>
            <person name="Karol K.G."/>
            <person name="Hedrich R."/>
            <person name="Ulvskov P."/>
            <person name="Glockner G."/>
            <person name="Delwiche C.F."/>
            <person name="Petrasek J."/>
            <person name="Van de Peer Y."/>
            <person name="Friml J."/>
            <person name="Beilby M."/>
            <person name="Dolan L."/>
            <person name="Kohara Y."/>
            <person name="Sugano S."/>
            <person name="Fujiyama A."/>
            <person name="Delaux P.-M."/>
            <person name="Quint M."/>
            <person name="TheiBen G."/>
            <person name="Hagemann M."/>
            <person name="Harholt J."/>
            <person name="Dunand C."/>
            <person name="Zachgo S."/>
            <person name="Langdale J."/>
            <person name="Maumus F."/>
            <person name="Straeten D.V.D."/>
            <person name="Gould S.B."/>
            <person name="Rensing S.A."/>
        </authorList>
    </citation>
    <scope>NUCLEOTIDE SEQUENCE [LARGE SCALE GENOMIC DNA]</scope>
    <source>
        <strain evidence="3 4">S276</strain>
    </source>
</reference>
<dbReference type="Pfam" id="PF04937">
    <property type="entry name" value="DUF659"/>
    <property type="match status" value="1"/>
</dbReference>
<feature type="domain" description="DUF659" evidence="2">
    <location>
        <begin position="294"/>
        <end position="439"/>
    </location>
</feature>
<dbReference type="OrthoDB" id="1741262at2759"/>
<dbReference type="InterPro" id="IPR007021">
    <property type="entry name" value="DUF659"/>
</dbReference>
<keyword evidence="4" id="KW-1185">Reference proteome</keyword>
<dbReference type="EMBL" id="BFEA01000360">
    <property type="protein sequence ID" value="GBG80910.1"/>
    <property type="molecule type" value="Genomic_DNA"/>
</dbReference>
<evidence type="ECO:0000259" key="2">
    <source>
        <dbReference type="Pfam" id="PF04937"/>
    </source>
</evidence>